<feature type="region of interest" description="Disordered" evidence="6">
    <location>
        <begin position="360"/>
        <end position="393"/>
    </location>
</feature>
<dbReference type="AlphaFoldDB" id="A0A846QV96"/>
<keyword evidence="1" id="KW-0547">Nucleotide-binding</keyword>
<reference evidence="9 10" key="1">
    <citation type="submission" date="2020-03" db="EMBL/GenBank/DDBJ databases">
        <title>Genomic Encyclopedia of Type Strains, Phase IV (KMG-IV): sequencing the most valuable type-strain genomes for metagenomic binning, comparative biology and taxonomic classification.</title>
        <authorList>
            <person name="Goeker M."/>
        </authorList>
    </citation>
    <scope>NUCLEOTIDE SEQUENCE [LARGE SCALE GENOMIC DNA]</scope>
    <source>
        <strain evidence="9 10">DSM 24233</strain>
    </source>
</reference>
<dbReference type="InterPro" id="IPR002197">
    <property type="entry name" value="HTH_Fis"/>
</dbReference>
<evidence type="ECO:0000256" key="3">
    <source>
        <dbReference type="ARBA" id="ARBA00023015"/>
    </source>
</evidence>
<dbReference type="CDD" id="cd00009">
    <property type="entry name" value="AAA"/>
    <property type="match status" value="1"/>
</dbReference>
<dbReference type="Gene3D" id="3.40.50.300">
    <property type="entry name" value="P-loop containing nucleotide triphosphate hydrolases"/>
    <property type="match status" value="1"/>
</dbReference>
<dbReference type="Gene3D" id="1.10.8.60">
    <property type="match status" value="1"/>
</dbReference>
<dbReference type="InterPro" id="IPR058031">
    <property type="entry name" value="AAA_lid_NorR"/>
</dbReference>
<organism evidence="9 10">
    <name type="scientific">Desulfobaculum xiamenense</name>
    <dbReference type="NCBI Taxonomy" id="995050"/>
    <lineage>
        <taxon>Bacteria</taxon>
        <taxon>Pseudomonadati</taxon>
        <taxon>Thermodesulfobacteriota</taxon>
        <taxon>Desulfovibrionia</taxon>
        <taxon>Desulfovibrionales</taxon>
        <taxon>Desulfovibrionaceae</taxon>
        <taxon>Desulfobaculum</taxon>
    </lineage>
</organism>
<evidence type="ECO:0000256" key="6">
    <source>
        <dbReference type="SAM" id="MobiDB-lite"/>
    </source>
</evidence>
<keyword evidence="5" id="KW-0804">Transcription</keyword>
<feature type="transmembrane region" description="Helical" evidence="7">
    <location>
        <begin position="45"/>
        <end position="67"/>
    </location>
</feature>
<dbReference type="PROSITE" id="PS50045">
    <property type="entry name" value="SIGMA54_INTERACT_4"/>
    <property type="match status" value="1"/>
</dbReference>
<dbReference type="PRINTS" id="PR01590">
    <property type="entry name" value="HTHFIS"/>
</dbReference>
<dbReference type="InterPro" id="IPR025662">
    <property type="entry name" value="Sigma_54_int_dom_ATP-bd_1"/>
</dbReference>
<dbReference type="InterPro" id="IPR025943">
    <property type="entry name" value="Sigma_54_int_dom_ATP-bd_2"/>
</dbReference>
<accession>A0A846QV96</accession>
<evidence type="ECO:0000256" key="2">
    <source>
        <dbReference type="ARBA" id="ARBA00022840"/>
    </source>
</evidence>
<evidence type="ECO:0000313" key="10">
    <source>
        <dbReference type="Proteomes" id="UP000580856"/>
    </source>
</evidence>
<dbReference type="FunFam" id="3.40.50.300:FF:000006">
    <property type="entry name" value="DNA-binding transcriptional regulator NtrC"/>
    <property type="match status" value="1"/>
</dbReference>
<dbReference type="Proteomes" id="UP000580856">
    <property type="component" value="Unassembled WGS sequence"/>
</dbReference>
<dbReference type="Pfam" id="PF02954">
    <property type="entry name" value="HTH_8"/>
    <property type="match status" value="1"/>
</dbReference>
<keyword evidence="7" id="KW-1133">Transmembrane helix</keyword>
<feature type="domain" description="Sigma-54 factor interaction" evidence="8">
    <location>
        <begin position="126"/>
        <end position="350"/>
    </location>
</feature>
<gene>
    <name evidence="9" type="ORF">GGQ74_002242</name>
</gene>
<dbReference type="InterPro" id="IPR027417">
    <property type="entry name" value="P-loop_NTPase"/>
</dbReference>
<evidence type="ECO:0000256" key="7">
    <source>
        <dbReference type="SAM" id="Phobius"/>
    </source>
</evidence>
<dbReference type="EMBL" id="JAATJA010000002">
    <property type="protein sequence ID" value="NJB68569.1"/>
    <property type="molecule type" value="Genomic_DNA"/>
</dbReference>
<dbReference type="GO" id="GO:0043565">
    <property type="term" value="F:sequence-specific DNA binding"/>
    <property type="evidence" value="ECO:0007669"/>
    <property type="project" value="InterPro"/>
</dbReference>
<dbReference type="PROSITE" id="PS00688">
    <property type="entry name" value="SIGMA54_INTERACT_3"/>
    <property type="match status" value="1"/>
</dbReference>
<comment type="caution">
    <text evidence="9">The sequence shown here is derived from an EMBL/GenBank/DDBJ whole genome shotgun (WGS) entry which is preliminary data.</text>
</comment>
<dbReference type="PROSITE" id="PS00676">
    <property type="entry name" value="SIGMA54_INTERACT_2"/>
    <property type="match status" value="1"/>
</dbReference>
<dbReference type="InterPro" id="IPR002078">
    <property type="entry name" value="Sigma_54_int"/>
</dbReference>
<dbReference type="Pfam" id="PF00158">
    <property type="entry name" value="Sigma54_activat"/>
    <property type="match status" value="1"/>
</dbReference>
<keyword evidence="7" id="KW-0472">Membrane</keyword>
<keyword evidence="2" id="KW-0067">ATP-binding</keyword>
<dbReference type="GO" id="GO:0005524">
    <property type="term" value="F:ATP binding"/>
    <property type="evidence" value="ECO:0007669"/>
    <property type="project" value="UniProtKB-KW"/>
</dbReference>
<dbReference type="InterPro" id="IPR003593">
    <property type="entry name" value="AAA+_ATPase"/>
</dbReference>
<dbReference type="PANTHER" id="PTHR32071">
    <property type="entry name" value="TRANSCRIPTIONAL REGULATORY PROTEIN"/>
    <property type="match status" value="1"/>
</dbReference>
<evidence type="ECO:0000259" key="8">
    <source>
        <dbReference type="PROSITE" id="PS50045"/>
    </source>
</evidence>
<keyword evidence="3" id="KW-0805">Transcription regulation</keyword>
<feature type="transmembrane region" description="Helical" evidence="7">
    <location>
        <begin position="7"/>
        <end position="25"/>
    </location>
</feature>
<evidence type="ECO:0000313" key="9">
    <source>
        <dbReference type="EMBL" id="NJB68569.1"/>
    </source>
</evidence>
<dbReference type="SMART" id="SM00382">
    <property type="entry name" value="AAA"/>
    <property type="match status" value="1"/>
</dbReference>
<dbReference type="PANTHER" id="PTHR32071:SF57">
    <property type="entry name" value="C4-DICARBOXYLATE TRANSPORT TRANSCRIPTIONAL REGULATORY PROTEIN DCTD"/>
    <property type="match status" value="1"/>
</dbReference>
<dbReference type="GO" id="GO:0006355">
    <property type="term" value="P:regulation of DNA-templated transcription"/>
    <property type="evidence" value="ECO:0007669"/>
    <property type="project" value="InterPro"/>
</dbReference>
<dbReference type="InterPro" id="IPR025944">
    <property type="entry name" value="Sigma_54_int_dom_CS"/>
</dbReference>
<dbReference type="SUPFAM" id="SSF52540">
    <property type="entry name" value="P-loop containing nucleoside triphosphate hydrolases"/>
    <property type="match status" value="1"/>
</dbReference>
<dbReference type="Gene3D" id="1.10.10.60">
    <property type="entry name" value="Homeodomain-like"/>
    <property type="match status" value="1"/>
</dbReference>
<evidence type="ECO:0000256" key="5">
    <source>
        <dbReference type="ARBA" id="ARBA00023163"/>
    </source>
</evidence>
<proteinExistence type="predicted"/>
<dbReference type="PROSITE" id="PS00675">
    <property type="entry name" value="SIGMA54_INTERACT_1"/>
    <property type="match status" value="1"/>
</dbReference>
<dbReference type="RefSeq" id="WP_167941623.1">
    <property type="nucleotide sequence ID" value="NZ_JAATJA010000002.1"/>
</dbReference>
<keyword evidence="4" id="KW-0238">DNA-binding</keyword>
<keyword evidence="7" id="KW-0812">Transmembrane</keyword>
<dbReference type="InterPro" id="IPR009057">
    <property type="entry name" value="Homeodomain-like_sf"/>
</dbReference>
<sequence length="450" mass="49169">MRFRVGLGFLVPFVLAGVTVLSVLVTDRALALLHPGFAQSMEARLALLCAVSGGVCFAASLITFRWLTGPLERFLKRAREINVLSDVAERDTGDKPATDPAILDDLFMQVSNVLSALDAKALFPDIVCHSRPMREVLTRAAKVAQSDATVLITGESGTGKELVASGIHSRSRRAEGPYIAVNCAAIPDQLLESELFGHERGAFTGAVSAKPGKFELADGGTLFLDEVGDMPLATQAKILRMLENGECTRVGGTKAKKFNVRVVAATNRDLRTMVAERTFREDLYHRLNVFPIHIPPLRERREDIPALVQHFLERQGHDLHCAPEMLQLFISRDWPGNIRELANHVERAAVLAEDGVMRPLPEQTSRGETAHADDAASDATPGHPTAEHSPTGQTDIDTYLAAMERQMICAALQQSGGIQARAAELLGIKPRSLWHRVKKLEINVGEYKEG</sequence>
<evidence type="ECO:0000256" key="1">
    <source>
        <dbReference type="ARBA" id="ARBA00022741"/>
    </source>
</evidence>
<protein>
    <submittedName>
        <fullName evidence="9">Nif-specific regulatory protein</fullName>
    </submittedName>
</protein>
<dbReference type="SUPFAM" id="SSF46689">
    <property type="entry name" value="Homeodomain-like"/>
    <property type="match status" value="1"/>
</dbReference>
<dbReference type="Pfam" id="PF25601">
    <property type="entry name" value="AAA_lid_14"/>
    <property type="match status" value="1"/>
</dbReference>
<keyword evidence="10" id="KW-1185">Reference proteome</keyword>
<name>A0A846QV96_9BACT</name>
<evidence type="ECO:0000256" key="4">
    <source>
        <dbReference type="ARBA" id="ARBA00023125"/>
    </source>
</evidence>